<reference evidence="1 2" key="1">
    <citation type="submission" date="2017-12" db="EMBL/GenBank/DDBJ databases">
        <title>Comparative genomics of Botrytis spp.</title>
        <authorList>
            <person name="Valero-Jimenez C.A."/>
            <person name="Tapia P."/>
            <person name="Veloso J."/>
            <person name="Silva-Moreno E."/>
            <person name="Staats M."/>
            <person name="Valdes J.H."/>
            <person name="Van Kan J.A.L."/>
        </authorList>
    </citation>
    <scope>NUCLEOTIDE SEQUENCE [LARGE SCALE GENOMIC DNA]</scope>
    <source>
        <strain evidence="1 2">Bh0001</strain>
    </source>
</reference>
<comment type="caution">
    <text evidence="1">The sequence shown here is derived from an EMBL/GenBank/DDBJ whole genome shotgun (WGS) entry which is preliminary data.</text>
</comment>
<organism evidence="1 2">
    <name type="scientific">Botrytis hyacinthi</name>
    <dbReference type="NCBI Taxonomy" id="278943"/>
    <lineage>
        <taxon>Eukaryota</taxon>
        <taxon>Fungi</taxon>
        <taxon>Dikarya</taxon>
        <taxon>Ascomycota</taxon>
        <taxon>Pezizomycotina</taxon>
        <taxon>Leotiomycetes</taxon>
        <taxon>Helotiales</taxon>
        <taxon>Sclerotiniaceae</taxon>
        <taxon>Botrytis</taxon>
    </lineage>
</organism>
<dbReference type="EMBL" id="PQXK01000073">
    <property type="protein sequence ID" value="TGO38493.1"/>
    <property type="molecule type" value="Genomic_DNA"/>
</dbReference>
<sequence>MPFRQAPVGLFSPLTAAEIVELDTVINPPVPVPPYAPLRVQVAPDNLGQGEKVTTRDEVLVMTGFGGPGYAGVPGNPIPPGPWWIPTAYAVNKYLRLLCKRVNSLCPRPANGVNDIPYCAFIGAELWTPPAGAYPAQTIRDPAAWDILTQTVYNVRLFMTVQEGMLNGIFRVTSRMLHSHETARSRTLAAQASHIFMQVINYCTLPDYEQVDDRFGPGLRHHTLIVISPKRKTIDYLDDYNGLQSTGPDLVPPLPRHYIVEQKLIGHILNFLSSYMGGTSISGNEFNPKHWMMRTNASAQNPIPGPAAIIDAQNSAAMVCHNALMIAMGYHLDFFRHIPAGMTQAQMIANRRGQIALELHRGQLGVAPSRQYIAPMWPEQSDNFRYTSGSTKFKNLIAKHCNYGVVEELSRRDRARWYRGVPPKIDFDIGRRITKPNLIRYGLTRGIPIHNMRYASWGPLRNIIEKFDYMARTQADGNPAINPPSY</sequence>
<accession>A0A4Z1GYW0</accession>
<evidence type="ECO:0000313" key="2">
    <source>
        <dbReference type="Proteomes" id="UP000297814"/>
    </source>
</evidence>
<dbReference type="AlphaFoldDB" id="A0A4Z1GYW0"/>
<dbReference type="Proteomes" id="UP000297814">
    <property type="component" value="Unassembled WGS sequence"/>
</dbReference>
<protein>
    <submittedName>
        <fullName evidence="1">Uncharacterized protein</fullName>
    </submittedName>
</protein>
<name>A0A4Z1GYW0_9HELO</name>
<proteinExistence type="predicted"/>
<gene>
    <name evidence="1" type="ORF">BHYA_0073g00020</name>
</gene>
<evidence type="ECO:0000313" key="1">
    <source>
        <dbReference type="EMBL" id="TGO38493.1"/>
    </source>
</evidence>
<keyword evidence="2" id="KW-1185">Reference proteome</keyword>